<feature type="domain" description="Core-binding (CB)" evidence="5">
    <location>
        <begin position="17"/>
        <end position="99"/>
    </location>
</feature>
<dbReference type="InterPro" id="IPR002104">
    <property type="entry name" value="Integrase_catalytic"/>
</dbReference>
<accession>A0AB37UGJ2</accession>
<evidence type="ECO:0000313" key="6">
    <source>
        <dbReference type="EMBL" id="RUT10723.1"/>
    </source>
</evidence>
<name>A0AB37UGJ2_9CYAN</name>
<reference evidence="6 7" key="1">
    <citation type="journal article" date="2019" name="Genome Biol. Evol.">
        <title>Day and night: Metabolic profiles and evolutionary relationships of six axenic non-marine cyanobacteria.</title>
        <authorList>
            <person name="Will S.E."/>
            <person name="Henke P."/>
            <person name="Boedeker C."/>
            <person name="Huang S."/>
            <person name="Brinkmann H."/>
            <person name="Rohde M."/>
            <person name="Jarek M."/>
            <person name="Friedl T."/>
            <person name="Seufert S."/>
            <person name="Schumacher M."/>
            <person name="Overmann J."/>
            <person name="Neumann-Schaal M."/>
            <person name="Petersen J."/>
        </authorList>
    </citation>
    <scope>NUCLEOTIDE SEQUENCE [LARGE SCALE GENOMIC DNA]</scope>
    <source>
        <strain evidence="6 7">SAG 39.79</strain>
    </source>
</reference>
<dbReference type="PROSITE" id="PS51898">
    <property type="entry name" value="TYR_RECOMBINASE"/>
    <property type="match status" value="1"/>
</dbReference>
<keyword evidence="7" id="KW-1185">Reference proteome</keyword>
<gene>
    <name evidence="6" type="ORF">DSM107010_39630</name>
</gene>
<dbReference type="PANTHER" id="PTHR30349">
    <property type="entry name" value="PHAGE INTEGRASE-RELATED"/>
    <property type="match status" value="1"/>
</dbReference>
<dbReference type="InterPro" id="IPR011010">
    <property type="entry name" value="DNA_brk_join_enz"/>
</dbReference>
<evidence type="ECO:0000256" key="2">
    <source>
        <dbReference type="ARBA" id="ARBA00023172"/>
    </source>
</evidence>
<proteinExistence type="predicted"/>
<dbReference type="EMBL" id="RSCK01000037">
    <property type="protein sequence ID" value="RUT10723.1"/>
    <property type="molecule type" value="Genomic_DNA"/>
</dbReference>
<dbReference type="SUPFAM" id="SSF56349">
    <property type="entry name" value="DNA breaking-rejoining enzymes"/>
    <property type="match status" value="1"/>
</dbReference>
<dbReference type="AlphaFoldDB" id="A0AB37UGJ2"/>
<dbReference type="GO" id="GO:0003677">
    <property type="term" value="F:DNA binding"/>
    <property type="evidence" value="ECO:0007669"/>
    <property type="project" value="UniProtKB-UniRule"/>
</dbReference>
<protein>
    <submittedName>
        <fullName evidence="6">Integrase</fullName>
    </submittedName>
</protein>
<organism evidence="6 7">
    <name type="scientific">Chroococcidiopsis cubana SAG 39.79</name>
    <dbReference type="NCBI Taxonomy" id="388085"/>
    <lineage>
        <taxon>Bacteria</taxon>
        <taxon>Bacillati</taxon>
        <taxon>Cyanobacteriota</taxon>
        <taxon>Cyanophyceae</taxon>
        <taxon>Chroococcidiopsidales</taxon>
        <taxon>Chroococcidiopsidaceae</taxon>
        <taxon>Chroococcidiopsis</taxon>
    </lineage>
</organism>
<evidence type="ECO:0000256" key="3">
    <source>
        <dbReference type="PROSITE-ProRule" id="PRU01248"/>
    </source>
</evidence>
<sequence>MSTVELKSLVLSEPLPLSVAPAAVYLSTLGQSSRRTMKTALDAIAALLTQGSADHLTLDWAALRYKHTSAIRFALSEKYSPATANKMLGALRRVLKEALLLDLIDPQDYQKAIAISDIKFSRELRGRALTRDEVSRLIDSAKRDPNPVMGARDAALMAILRGGGLRREEAVNLELKDLNTADGSLRVRRGKGNKERTVYLPPLLLSLVEDWISIRGKTKGALLCHVRKGRQVVVRSLTPQSVWFVLKNRALEAGVDDFSPHDFRRTFISELLDASVDIVTVQQLAGHSDPGTTARYDRRKEETKRRAVQVLDLLCL</sequence>
<dbReference type="InterPro" id="IPR050090">
    <property type="entry name" value="Tyrosine_recombinase_XerCD"/>
</dbReference>
<feature type="domain" description="Tyr recombinase" evidence="4">
    <location>
        <begin position="124"/>
        <end position="309"/>
    </location>
</feature>
<keyword evidence="2" id="KW-0233">DNA recombination</keyword>
<evidence type="ECO:0000256" key="1">
    <source>
        <dbReference type="ARBA" id="ARBA00023125"/>
    </source>
</evidence>
<dbReference type="RefSeq" id="WP_127023754.1">
    <property type="nucleotide sequence ID" value="NZ_JAVKZF010000004.1"/>
</dbReference>
<dbReference type="GO" id="GO:0006310">
    <property type="term" value="P:DNA recombination"/>
    <property type="evidence" value="ECO:0007669"/>
    <property type="project" value="UniProtKB-KW"/>
</dbReference>
<dbReference type="PANTHER" id="PTHR30349:SF81">
    <property type="entry name" value="TYROSINE RECOMBINASE XERC"/>
    <property type="match status" value="1"/>
</dbReference>
<dbReference type="GO" id="GO:0015074">
    <property type="term" value="P:DNA integration"/>
    <property type="evidence" value="ECO:0007669"/>
    <property type="project" value="InterPro"/>
</dbReference>
<dbReference type="Gene3D" id="1.10.443.10">
    <property type="entry name" value="Intergrase catalytic core"/>
    <property type="match status" value="1"/>
</dbReference>
<dbReference type="InterPro" id="IPR044068">
    <property type="entry name" value="CB"/>
</dbReference>
<evidence type="ECO:0000259" key="4">
    <source>
        <dbReference type="PROSITE" id="PS51898"/>
    </source>
</evidence>
<dbReference type="InterPro" id="IPR013762">
    <property type="entry name" value="Integrase-like_cat_sf"/>
</dbReference>
<evidence type="ECO:0000259" key="5">
    <source>
        <dbReference type="PROSITE" id="PS51900"/>
    </source>
</evidence>
<comment type="caution">
    <text evidence="6">The sequence shown here is derived from an EMBL/GenBank/DDBJ whole genome shotgun (WGS) entry which is preliminary data.</text>
</comment>
<evidence type="ECO:0000313" key="7">
    <source>
        <dbReference type="Proteomes" id="UP000282574"/>
    </source>
</evidence>
<dbReference type="CDD" id="cd00397">
    <property type="entry name" value="DNA_BRE_C"/>
    <property type="match status" value="1"/>
</dbReference>
<dbReference type="PROSITE" id="PS51900">
    <property type="entry name" value="CB"/>
    <property type="match status" value="1"/>
</dbReference>
<dbReference type="Pfam" id="PF00589">
    <property type="entry name" value="Phage_integrase"/>
    <property type="match status" value="1"/>
</dbReference>
<dbReference type="Proteomes" id="UP000282574">
    <property type="component" value="Unassembled WGS sequence"/>
</dbReference>
<keyword evidence="1 3" id="KW-0238">DNA-binding</keyword>